<protein>
    <submittedName>
        <fullName evidence="2">Uncharacterized protein</fullName>
    </submittedName>
</protein>
<proteinExistence type="predicted"/>
<gene>
    <name evidence="2" type="ORF">RRG08_039860</name>
</gene>
<feature type="compositionally biased region" description="Basic and acidic residues" evidence="1">
    <location>
        <begin position="81"/>
        <end position="90"/>
    </location>
</feature>
<evidence type="ECO:0000313" key="2">
    <source>
        <dbReference type="EMBL" id="KAK3776271.1"/>
    </source>
</evidence>
<reference evidence="2" key="1">
    <citation type="journal article" date="2023" name="G3 (Bethesda)">
        <title>A reference genome for the long-term kleptoplast-retaining sea slug Elysia crispata morphotype clarki.</title>
        <authorList>
            <person name="Eastman K.E."/>
            <person name="Pendleton A.L."/>
            <person name="Shaikh M.A."/>
            <person name="Suttiyut T."/>
            <person name="Ogas R."/>
            <person name="Tomko P."/>
            <person name="Gavelis G."/>
            <person name="Widhalm J.R."/>
            <person name="Wisecaver J.H."/>
        </authorList>
    </citation>
    <scope>NUCLEOTIDE SEQUENCE</scope>
    <source>
        <strain evidence="2">ECLA1</strain>
    </source>
</reference>
<keyword evidence="3" id="KW-1185">Reference proteome</keyword>
<feature type="region of interest" description="Disordered" evidence="1">
    <location>
        <begin position="75"/>
        <end position="125"/>
    </location>
</feature>
<comment type="caution">
    <text evidence="2">The sequence shown here is derived from an EMBL/GenBank/DDBJ whole genome shotgun (WGS) entry which is preliminary data.</text>
</comment>
<sequence length="191" mass="21227">MWESRCLNSEKCTNRESCINQLVRRVSGVKGSTTSGSSPRPDICQVPMALASSPFIIPLIRSKLKIYDRGTSLKPWGQEVKGSRDQDRGRHNNRYRPPIKEHPGCNTREPGTKEQYDGLPPTRSSKKKRHLLYGVKLLEGRGGGAVSATGLAIFAGSRQIVSLDAQCRQLDLELGLDFDSKRLFSKNLLTC</sequence>
<dbReference type="AlphaFoldDB" id="A0AAE0ZWF6"/>
<accession>A0AAE0ZWF6</accession>
<dbReference type="EMBL" id="JAWDGP010003233">
    <property type="protein sequence ID" value="KAK3776271.1"/>
    <property type="molecule type" value="Genomic_DNA"/>
</dbReference>
<dbReference type="Proteomes" id="UP001283361">
    <property type="component" value="Unassembled WGS sequence"/>
</dbReference>
<name>A0AAE0ZWF6_9GAST</name>
<evidence type="ECO:0000256" key="1">
    <source>
        <dbReference type="SAM" id="MobiDB-lite"/>
    </source>
</evidence>
<evidence type="ECO:0000313" key="3">
    <source>
        <dbReference type="Proteomes" id="UP001283361"/>
    </source>
</evidence>
<organism evidence="2 3">
    <name type="scientific">Elysia crispata</name>
    <name type="common">lettuce slug</name>
    <dbReference type="NCBI Taxonomy" id="231223"/>
    <lineage>
        <taxon>Eukaryota</taxon>
        <taxon>Metazoa</taxon>
        <taxon>Spiralia</taxon>
        <taxon>Lophotrochozoa</taxon>
        <taxon>Mollusca</taxon>
        <taxon>Gastropoda</taxon>
        <taxon>Heterobranchia</taxon>
        <taxon>Euthyneura</taxon>
        <taxon>Panpulmonata</taxon>
        <taxon>Sacoglossa</taxon>
        <taxon>Placobranchoidea</taxon>
        <taxon>Plakobranchidae</taxon>
        <taxon>Elysia</taxon>
    </lineage>
</organism>